<keyword evidence="2" id="KW-1185">Reference proteome</keyword>
<protein>
    <submittedName>
        <fullName evidence="1">Uncharacterized protein</fullName>
    </submittedName>
</protein>
<dbReference type="AlphaFoldDB" id="A0A166EDN0"/>
<dbReference type="EMBL" id="KV417602">
    <property type="protein sequence ID" value="KZP15652.1"/>
    <property type="molecule type" value="Genomic_DNA"/>
</dbReference>
<accession>A0A166EDN0</accession>
<evidence type="ECO:0000313" key="2">
    <source>
        <dbReference type="Proteomes" id="UP000076532"/>
    </source>
</evidence>
<proteinExistence type="predicted"/>
<evidence type="ECO:0000313" key="1">
    <source>
        <dbReference type="EMBL" id="KZP15652.1"/>
    </source>
</evidence>
<dbReference type="Proteomes" id="UP000076532">
    <property type="component" value="Unassembled WGS sequence"/>
</dbReference>
<organism evidence="1 2">
    <name type="scientific">Athelia psychrophila</name>
    <dbReference type="NCBI Taxonomy" id="1759441"/>
    <lineage>
        <taxon>Eukaryota</taxon>
        <taxon>Fungi</taxon>
        <taxon>Dikarya</taxon>
        <taxon>Basidiomycota</taxon>
        <taxon>Agaricomycotina</taxon>
        <taxon>Agaricomycetes</taxon>
        <taxon>Agaricomycetidae</taxon>
        <taxon>Atheliales</taxon>
        <taxon>Atheliaceae</taxon>
        <taxon>Athelia</taxon>
    </lineage>
</organism>
<gene>
    <name evidence="1" type="ORF">FIBSPDRAFT_867052</name>
</gene>
<name>A0A166EDN0_9AGAM</name>
<sequence length="70" mass="8198">MGDLVNSWTAMRFLLASWRGRGERQSPSYLGVMRWCLGLSSEFGTVVTVTWLLWFKDFPHWHHGDLFLNP</sequence>
<reference evidence="1 2" key="1">
    <citation type="journal article" date="2016" name="Mol. Biol. Evol.">
        <title>Comparative Genomics of Early-Diverging Mushroom-Forming Fungi Provides Insights into the Origins of Lignocellulose Decay Capabilities.</title>
        <authorList>
            <person name="Nagy L.G."/>
            <person name="Riley R."/>
            <person name="Tritt A."/>
            <person name="Adam C."/>
            <person name="Daum C."/>
            <person name="Floudas D."/>
            <person name="Sun H."/>
            <person name="Yadav J.S."/>
            <person name="Pangilinan J."/>
            <person name="Larsson K.H."/>
            <person name="Matsuura K."/>
            <person name="Barry K."/>
            <person name="Labutti K."/>
            <person name="Kuo R."/>
            <person name="Ohm R.A."/>
            <person name="Bhattacharya S.S."/>
            <person name="Shirouzu T."/>
            <person name="Yoshinaga Y."/>
            <person name="Martin F.M."/>
            <person name="Grigoriev I.V."/>
            <person name="Hibbett D.S."/>
        </authorList>
    </citation>
    <scope>NUCLEOTIDE SEQUENCE [LARGE SCALE GENOMIC DNA]</scope>
    <source>
        <strain evidence="1 2">CBS 109695</strain>
    </source>
</reference>